<reference evidence="2" key="1">
    <citation type="journal article" date="2023" name="Plant J.">
        <title>The genome of the king protea, Protea cynaroides.</title>
        <authorList>
            <person name="Chang J."/>
            <person name="Duong T.A."/>
            <person name="Schoeman C."/>
            <person name="Ma X."/>
            <person name="Roodt D."/>
            <person name="Barker N."/>
            <person name="Li Z."/>
            <person name="Van de Peer Y."/>
            <person name="Mizrachi E."/>
        </authorList>
    </citation>
    <scope>NUCLEOTIDE SEQUENCE</scope>
    <source>
        <tissue evidence="2">Young leaves</tissue>
    </source>
</reference>
<dbReference type="AlphaFoldDB" id="A0A9Q0K0N7"/>
<dbReference type="InterPro" id="IPR032675">
    <property type="entry name" value="LRR_dom_sf"/>
</dbReference>
<keyword evidence="3" id="KW-1185">Reference proteome</keyword>
<protein>
    <recommendedName>
        <fullName evidence="1">F-box domain-containing protein</fullName>
    </recommendedName>
</protein>
<dbReference type="EMBL" id="JAMYWD010000010">
    <property type="protein sequence ID" value="KAJ4958816.1"/>
    <property type="molecule type" value="Genomic_DNA"/>
</dbReference>
<dbReference type="InterPro" id="IPR001810">
    <property type="entry name" value="F-box_dom"/>
</dbReference>
<dbReference type="PANTHER" id="PTHR38926:SF81">
    <property type="entry name" value="F-BOX DOMAIN-CONTAINING PROTEIN"/>
    <property type="match status" value="1"/>
</dbReference>
<dbReference type="Gene3D" id="3.80.10.10">
    <property type="entry name" value="Ribonuclease Inhibitor"/>
    <property type="match status" value="2"/>
</dbReference>
<dbReference type="PANTHER" id="PTHR38926">
    <property type="entry name" value="F-BOX DOMAIN CONTAINING PROTEIN, EXPRESSED"/>
    <property type="match status" value="1"/>
</dbReference>
<evidence type="ECO:0000313" key="2">
    <source>
        <dbReference type="EMBL" id="KAJ4958816.1"/>
    </source>
</evidence>
<dbReference type="Proteomes" id="UP001141806">
    <property type="component" value="Unassembled WGS sequence"/>
</dbReference>
<accession>A0A9Q0K0N7</accession>
<name>A0A9Q0K0N7_9MAGN</name>
<dbReference type="SUPFAM" id="SSF52047">
    <property type="entry name" value="RNI-like"/>
    <property type="match status" value="1"/>
</dbReference>
<proteinExistence type="predicted"/>
<dbReference type="Pfam" id="PF12937">
    <property type="entry name" value="F-box-like"/>
    <property type="match status" value="1"/>
</dbReference>
<dbReference type="OrthoDB" id="550575at2759"/>
<gene>
    <name evidence="2" type="ORF">NE237_025927</name>
</gene>
<sequence>MDGKRETKRVFCPKADSGGTVLWEGLTPELLALIFVRIPPEQLLQAVQFVCKSWEKVIAGPYCWTDIDVAEWCSFSARSSNTIVRRLVCRSGDTFRMLSACKLSNSVFSYVADCGRCLTVLKIPKSGVTDMIVEKHAKSLSKVAVLDISHCLNIASKGIRALGKHCKSLVHLVRNMDPPELHWPYEESSQVDDWEAMDIADTMPGLCQLELQYGHFGDRGLDAILTKCLSLTYLDIQGCSNVEMGGDIGEKSDRLDELWGPWDATPYGLWKLDAEDTVIFRATNGVTYSSTVCRVPSCLYLA</sequence>
<evidence type="ECO:0000259" key="1">
    <source>
        <dbReference type="Pfam" id="PF12937"/>
    </source>
</evidence>
<feature type="domain" description="F-box" evidence="1">
    <location>
        <begin position="28"/>
        <end position="68"/>
    </location>
</feature>
<dbReference type="Gene3D" id="1.20.1280.50">
    <property type="match status" value="1"/>
</dbReference>
<evidence type="ECO:0000313" key="3">
    <source>
        <dbReference type="Proteomes" id="UP001141806"/>
    </source>
</evidence>
<organism evidence="2 3">
    <name type="scientific">Protea cynaroides</name>
    <dbReference type="NCBI Taxonomy" id="273540"/>
    <lineage>
        <taxon>Eukaryota</taxon>
        <taxon>Viridiplantae</taxon>
        <taxon>Streptophyta</taxon>
        <taxon>Embryophyta</taxon>
        <taxon>Tracheophyta</taxon>
        <taxon>Spermatophyta</taxon>
        <taxon>Magnoliopsida</taxon>
        <taxon>Proteales</taxon>
        <taxon>Proteaceae</taxon>
        <taxon>Protea</taxon>
    </lineage>
</organism>
<comment type="caution">
    <text evidence="2">The sequence shown here is derived from an EMBL/GenBank/DDBJ whole genome shotgun (WGS) entry which is preliminary data.</text>
</comment>